<reference evidence="1" key="1">
    <citation type="submission" date="2020-05" db="EMBL/GenBank/DDBJ databases">
        <title>Chitinophaga laudate sp. nov., isolated from a tropical peat swamp.</title>
        <authorList>
            <person name="Goh C.B.S."/>
            <person name="Lee M.S."/>
            <person name="Parimannan S."/>
            <person name="Pasbakhsh P."/>
            <person name="Yule C.M."/>
            <person name="Rajandas H."/>
            <person name="Loke S."/>
            <person name="Croft L."/>
            <person name="Tan J.B.L."/>
        </authorList>
    </citation>
    <scope>NUCLEOTIDE SEQUENCE</scope>
    <source>
        <strain evidence="1">Mgbs1</strain>
    </source>
</reference>
<dbReference type="PROSITE" id="PS51257">
    <property type="entry name" value="PROKAR_LIPOPROTEIN"/>
    <property type="match status" value="1"/>
</dbReference>
<name>A0A433WI56_9BACT</name>
<evidence type="ECO:0000313" key="1">
    <source>
        <dbReference type="EMBL" id="NSL90563.1"/>
    </source>
</evidence>
<dbReference type="Proteomes" id="UP000281028">
    <property type="component" value="Unassembled WGS sequence"/>
</dbReference>
<sequence>MIYRKIFTLSLAAASLAACKSKPAPAAAAADAVQATVVTESTQYDSDDPAIWVNKVDSSKSLIIGTDKNSDGALYVYNLEGKIVKKVDGLKRPNNVDIAYGLLLNNEPVDIAVTTERETNKLRIYRLPEMTPVDNGGIEVFTGEAARGPMGISLYTRPADKAIFAIVSRKSGPATGYLWQYQLTGSNGHVTGTLVRKFGAYSGKKEIESVAVDNELGYVYYSDEQTGVRRYHADPAKGDTELALFGAGDFKVDNEGISIYKTTDSTGYILVSDQDVNSFNVYDRAAAKPVLLARVPVSAINSDGSDVLNVNLGPQFPNGIFVAMSTDKTFHFYDWRKIAERITHYK</sequence>
<proteinExistence type="predicted"/>
<dbReference type="EMBL" id="RIAR02000001">
    <property type="protein sequence ID" value="NSL90563.1"/>
    <property type="molecule type" value="Genomic_DNA"/>
</dbReference>
<dbReference type="OrthoDB" id="8696437at2"/>
<dbReference type="Gene3D" id="2.120.10.30">
    <property type="entry name" value="TolB, C-terminal domain"/>
    <property type="match status" value="1"/>
</dbReference>
<organism evidence="1 2">
    <name type="scientific">Chitinophaga solisilvae</name>
    <dbReference type="NCBI Taxonomy" id="1233460"/>
    <lineage>
        <taxon>Bacteria</taxon>
        <taxon>Pseudomonadati</taxon>
        <taxon>Bacteroidota</taxon>
        <taxon>Chitinophagia</taxon>
        <taxon>Chitinophagales</taxon>
        <taxon>Chitinophagaceae</taxon>
        <taxon>Chitinophaga</taxon>
    </lineage>
</organism>
<dbReference type="GO" id="GO:0016158">
    <property type="term" value="F:inositol hexakisphosphate 3-phosphatase activity"/>
    <property type="evidence" value="ECO:0007669"/>
    <property type="project" value="InterPro"/>
</dbReference>
<dbReference type="PROSITE" id="PS51662">
    <property type="entry name" value="BP_PHYTASE"/>
    <property type="match status" value="1"/>
</dbReference>
<protein>
    <submittedName>
        <fullName evidence="1">Phytase</fullName>
    </submittedName>
</protein>
<dbReference type="SUPFAM" id="SSF50956">
    <property type="entry name" value="Thermostable phytase (3-phytase)"/>
    <property type="match status" value="1"/>
</dbReference>
<gene>
    <name evidence="1" type="ORF">ECE50_027310</name>
</gene>
<accession>A0A433WI56</accession>
<evidence type="ECO:0000313" key="2">
    <source>
        <dbReference type="Proteomes" id="UP000281028"/>
    </source>
</evidence>
<dbReference type="AlphaFoldDB" id="A0A433WI56"/>
<keyword evidence="2" id="KW-1185">Reference proteome</keyword>
<dbReference type="Pfam" id="PF02333">
    <property type="entry name" value="Phytase"/>
    <property type="match status" value="1"/>
</dbReference>
<comment type="caution">
    <text evidence="1">The sequence shown here is derived from an EMBL/GenBank/DDBJ whole genome shotgun (WGS) entry which is preliminary data.</text>
</comment>
<dbReference type="InterPro" id="IPR011042">
    <property type="entry name" value="6-blade_b-propeller_TolB-like"/>
</dbReference>
<dbReference type="InterPro" id="IPR003431">
    <property type="entry name" value="B-propeller_Phytase"/>
</dbReference>